<evidence type="ECO:0000259" key="2">
    <source>
        <dbReference type="PROSITE" id="PS50179"/>
    </source>
</evidence>
<dbReference type="PROSITE" id="PS50179">
    <property type="entry name" value="VHS"/>
    <property type="match status" value="1"/>
</dbReference>
<organism evidence="3 4">
    <name type="scientific">Aspergillus oryzae (strain 3.042)</name>
    <name type="common">Yellow koji mold</name>
    <dbReference type="NCBI Taxonomy" id="1160506"/>
    <lineage>
        <taxon>Eukaryota</taxon>
        <taxon>Fungi</taxon>
        <taxon>Dikarya</taxon>
        <taxon>Ascomycota</taxon>
        <taxon>Pezizomycotina</taxon>
        <taxon>Eurotiomycetes</taxon>
        <taxon>Eurotiomycetidae</taxon>
        <taxon>Eurotiales</taxon>
        <taxon>Aspergillaceae</taxon>
        <taxon>Aspergillus</taxon>
        <taxon>Aspergillus subgen. Circumdati</taxon>
    </lineage>
</organism>
<name>I7ZNC9_ASPO3</name>
<dbReference type="InterPro" id="IPR050670">
    <property type="entry name" value="STAM"/>
</dbReference>
<dbReference type="OrthoDB" id="10255964at2759"/>
<dbReference type="AlphaFoldDB" id="I7ZNC9"/>
<dbReference type="PANTHER" id="PTHR45929:SF3">
    <property type="entry name" value="JAK PATHWAY SIGNAL TRANSDUCTION ADAPTOR MOLECULE"/>
    <property type="match status" value="1"/>
</dbReference>
<feature type="domain" description="VHS" evidence="2">
    <location>
        <begin position="53"/>
        <end position="112"/>
    </location>
</feature>
<dbReference type="GO" id="GO:0035091">
    <property type="term" value="F:phosphatidylinositol binding"/>
    <property type="evidence" value="ECO:0007669"/>
    <property type="project" value="InterPro"/>
</dbReference>
<dbReference type="GO" id="GO:0043130">
    <property type="term" value="F:ubiquitin binding"/>
    <property type="evidence" value="ECO:0007669"/>
    <property type="project" value="InterPro"/>
</dbReference>
<protein>
    <recommendedName>
        <fullName evidence="2">VHS domain-containing protein</fullName>
    </recommendedName>
</protein>
<evidence type="ECO:0000313" key="4">
    <source>
        <dbReference type="Proteomes" id="UP000002812"/>
    </source>
</evidence>
<evidence type="ECO:0000313" key="3">
    <source>
        <dbReference type="EMBL" id="EIT73332.1"/>
    </source>
</evidence>
<evidence type="ECO:0000256" key="1">
    <source>
        <dbReference type="ARBA" id="ARBA00011446"/>
    </source>
</evidence>
<reference evidence="4" key="2">
    <citation type="submission" date="2012-06" db="EMBL/GenBank/DDBJ databases">
        <title>Comparative genomic analyses of Aspergillus oryzae 3.042 and A. oryzae RIB40 for soy-sauce fermentation.</title>
        <authorList>
            <person name="Zhao G."/>
            <person name="Hou L."/>
            <person name="Wang C."/>
            <person name="Cao X."/>
        </authorList>
    </citation>
    <scope>NUCLEOTIDE SEQUENCE [LARGE SCALE GENOMIC DNA]</scope>
    <source>
        <strain evidence="4">3.042</strain>
    </source>
</reference>
<dbReference type="Gene3D" id="1.25.40.90">
    <property type="match status" value="1"/>
</dbReference>
<accession>I7ZNC9</accession>
<dbReference type="Pfam" id="PF00790">
    <property type="entry name" value="VHS"/>
    <property type="match status" value="1"/>
</dbReference>
<dbReference type="InterPro" id="IPR008942">
    <property type="entry name" value="ENTH_VHS"/>
</dbReference>
<gene>
    <name evidence="3" type="ORF">Ao3042_10693</name>
</gene>
<dbReference type="SUPFAM" id="SSF48464">
    <property type="entry name" value="ENTH/VHS domain"/>
    <property type="match status" value="1"/>
</dbReference>
<comment type="subunit">
    <text evidence="1">Component of the ESCRT-0 complex composed of HSE1 and VPS27.</text>
</comment>
<dbReference type="GO" id="GO:0033565">
    <property type="term" value="C:ESCRT-0 complex"/>
    <property type="evidence" value="ECO:0007669"/>
    <property type="project" value="TreeGrafter"/>
</dbReference>
<proteinExistence type="predicted"/>
<dbReference type="PANTHER" id="PTHR45929">
    <property type="entry name" value="JAK PATHWAY SIGNAL TRANSDUCTION ADAPTOR MOLECULE"/>
    <property type="match status" value="1"/>
</dbReference>
<dbReference type="GO" id="GO:0043328">
    <property type="term" value="P:protein transport to vacuole involved in ubiquitin-dependent protein catabolic process via the multivesicular body sorting pathway"/>
    <property type="evidence" value="ECO:0007669"/>
    <property type="project" value="TreeGrafter"/>
</dbReference>
<dbReference type="HOGENOM" id="CLU_2145331_0_0_1"/>
<dbReference type="InterPro" id="IPR002014">
    <property type="entry name" value="VHS_dom"/>
</dbReference>
<dbReference type="Proteomes" id="UP000002812">
    <property type="component" value="Unassembled WGS sequence"/>
</dbReference>
<reference evidence="3 4" key="1">
    <citation type="journal article" date="2012" name="Eukaryot. Cell">
        <title>Draft genome sequence of Aspergillus oryzae strain 3.042.</title>
        <authorList>
            <person name="Zhao G."/>
            <person name="Yao Y."/>
            <person name="Qi W."/>
            <person name="Wang C."/>
            <person name="Hou L."/>
            <person name="Zeng B."/>
            <person name="Cao X."/>
        </authorList>
    </citation>
    <scope>NUCLEOTIDE SEQUENCE [LARGE SCALE GENOMIC DNA]</scope>
    <source>
        <strain evidence="3 4">3.042</strain>
    </source>
</reference>
<dbReference type="EMBL" id="AKHY01000201">
    <property type="protein sequence ID" value="EIT73332.1"/>
    <property type="molecule type" value="Genomic_DNA"/>
</dbReference>
<sequence length="112" mass="12571">MFRAQQNAFDDAVGTISQLHFFHTGMQCVGTRYQTRCFVELADVTSFAQLAKATDENLTSENWEYILDVCDKVAAEESGAKDAVAALIKRLAHRNANVQLYTLEVRTPVRKT</sequence>
<comment type="caution">
    <text evidence="3">The sequence shown here is derived from an EMBL/GenBank/DDBJ whole genome shotgun (WGS) entry which is preliminary data.</text>
</comment>